<feature type="compositionally biased region" description="Basic and acidic residues" evidence="4">
    <location>
        <begin position="1"/>
        <end position="18"/>
    </location>
</feature>
<evidence type="ECO:0000256" key="4">
    <source>
        <dbReference type="SAM" id="MobiDB-lite"/>
    </source>
</evidence>
<feature type="region of interest" description="Disordered" evidence="4">
    <location>
        <begin position="1"/>
        <end position="214"/>
    </location>
</feature>
<dbReference type="GO" id="GO:0080008">
    <property type="term" value="C:Cul4-RING E3 ubiquitin ligase complex"/>
    <property type="evidence" value="ECO:0007669"/>
    <property type="project" value="TreeGrafter"/>
</dbReference>
<evidence type="ECO:0000256" key="3">
    <source>
        <dbReference type="PROSITE-ProRule" id="PRU00221"/>
    </source>
</evidence>
<evidence type="ECO:0000313" key="5">
    <source>
        <dbReference type="EMBL" id="OXU30101.1"/>
    </source>
</evidence>
<dbReference type="PROSITE" id="PS50294">
    <property type="entry name" value="WD_REPEATS_REGION"/>
    <property type="match status" value="1"/>
</dbReference>
<feature type="compositionally biased region" description="Polar residues" evidence="4">
    <location>
        <begin position="55"/>
        <end position="69"/>
    </location>
</feature>
<dbReference type="OrthoDB" id="4869960at2759"/>
<feature type="compositionally biased region" description="Low complexity" evidence="4">
    <location>
        <begin position="656"/>
        <end position="665"/>
    </location>
</feature>
<comment type="caution">
    <text evidence="5">The sequence shown here is derived from an EMBL/GenBank/DDBJ whole genome shotgun (WGS) entry which is preliminary data.</text>
</comment>
<dbReference type="EMBL" id="NNAY01000195">
    <property type="protein sequence ID" value="OXU30101.1"/>
    <property type="molecule type" value="Genomic_DNA"/>
</dbReference>
<evidence type="ECO:0000313" key="6">
    <source>
        <dbReference type="Proteomes" id="UP000215335"/>
    </source>
</evidence>
<dbReference type="PANTHER" id="PTHR15574:SF21">
    <property type="entry name" value="DDB1- AND CUL4-ASSOCIATED FACTOR 8"/>
    <property type="match status" value="1"/>
</dbReference>
<keyword evidence="2" id="KW-0677">Repeat</keyword>
<dbReference type="GO" id="GO:0005737">
    <property type="term" value="C:cytoplasm"/>
    <property type="evidence" value="ECO:0007669"/>
    <property type="project" value="TreeGrafter"/>
</dbReference>
<feature type="compositionally biased region" description="Polar residues" evidence="4">
    <location>
        <begin position="32"/>
        <end position="46"/>
    </location>
</feature>
<organism evidence="5 6">
    <name type="scientific">Trichomalopsis sarcophagae</name>
    <dbReference type="NCBI Taxonomy" id="543379"/>
    <lineage>
        <taxon>Eukaryota</taxon>
        <taxon>Metazoa</taxon>
        <taxon>Ecdysozoa</taxon>
        <taxon>Arthropoda</taxon>
        <taxon>Hexapoda</taxon>
        <taxon>Insecta</taxon>
        <taxon>Pterygota</taxon>
        <taxon>Neoptera</taxon>
        <taxon>Endopterygota</taxon>
        <taxon>Hymenoptera</taxon>
        <taxon>Apocrita</taxon>
        <taxon>Proctotrupomorpha</taxon>
        <taxon>Chalcidoidea</taxon>
        <taxon>Pteromalidae</taxon>
        <taxon>Pteromalinae</taxon>
        <taxon>Trichomalopsis</taxon>
    </lineage>
</organism>
<accession>A0A232FH83</accession>
<feature type="compositionally biased region" description="Basic and acidic residues" evidence="4">
    <location>
        <begin position="173"/>
        <end position="189"/>
    </location>
</feature>
<name>A0A232FH83_9HYME</name>
<feature type="compositionally biased region" description="Basic and acidic residues" evidence="4">
    <location>
        <begin position="70"/>
        <end position="95"/>
    </location>
</feature>
<dbReference type="InterPro" id="IPR015943">
    <property type="entry name" value="WD40/YVTN_repeat-like_dom_sf"/>
</dbReference>
<protein>
    <submittedName>
        <fullName evidence="5">Uncharacterized protein</fullName>
    </submittedName>
</protein>
<dbReference type="Proteomes" id="UP000215335">
    <property type="component" value="Unassembled WGS sequence"/>
</dbReference>
<dbReference type="InterPro" id="IPR036322">
    <property type="entry name" value="WD40_repeat_dom_sf"/>
</dbReference>
<dbReference type="InterPro" id="IPR045151">
    <property type="entry name" value="DCAF8"/>
</dbReference>
<feature type="repeat" description="WD" evidence="3">
    <location>
        <begin position="260"/>
        <end position="292"/>
    </location>
</feature>
<evidence type="ECO:0000256" key="1">
    <source>
        <dbReference type="ARBA" id="ARBA00022574"/>
    </source>
</evidence>
<reference evidence="5 6" key="1">
    <citation type="journal article" date="2017" name="Curr. Biol.">
        <title>The Evolution of Venom by Co-option of Single-Copy Genes.</title>
        <authorList>
            <person name="Martinson E.O."/>
            <person name="Mrinalini"/>
            <person name="Kelkar Y.D."/>
            <person name="Chang C.H."/>
            <person name="Werren J.H."/>
        </authorList>
    </citation>
    <scope>NUCLEOTIDE SEQUENCE [LARGE SCALE GENOMIC DNA]</scope>
    <source>
        <strain evidence="5 6">Alberta</strain>
        <tissue evidence="5">Whole body</tissue>
    </source>
</reference>
<dbReference type="SMART" id="SM00320">
    <property type="entry name" value="WD40"/>
    <property type="match status" value="7"/>
</dbReference>
<feature type="compositionally biased region" description="Polar residues" evidence="4">
    <location>
        <begin position="101"/>
        <end position="119"/>
    </location>
</feature>
<dbReference type="STRING" id="543379.A0A232FH83"/>
<dbReference type="SUPFAM" id="SSF50978">
    <property type="entry name" value="WD40 repeat-like"/>
    <property type="match status" value="1"/>
</dbReference>
<feature type="region of interest" description="Disordered" evidence="4">
    <location>
        <begin position="623"/>
        <end position="676"/>
    </location>
</feature>
<proteinExistence type="predicted"/>
<sequence>MAESSDKKDKIDEQKKLDDDDVCRDAMMSATAKETSVDNMDTNQNEDQMEKIKTNDNGTAEEGTSTNTKRSNDQVENEKKSGSDSDEDSSKKQKLNEFLPSASTSDNIQDSSPESSSNFRKLESKVRKRNYRNRSDSSDVLEESSVSAVGTPVVRPQEENADSNSSKSVDYQPEDREALSDSSEQRSDEYLDDPDSDDWSSGSNDDIDEMPAVLEKKPSKSNWSIIKDVTNRQIGFNNSVPSRFYSSLHAIQRLELMYKMEEHQGCVNALGFNQKGNLLASASDDLKVTIWDWAIGKKRLALKTGHRSNVFQSKWLPLDLECFVVTCARDGQVRMLDIRSGVHYKVAQHRAACHKVSTHINLPHIVLSAGEDSKVFSIDVRQNKPTKLLSVKENDHEVELYSIHSHPLNDLEFCVAGRPRYVKIYDRRKTAAPVQQLCPKHLLTDKLAHITCAVYNHNGTEIVASYNNDDIYLFDTSSSYKLGDFAHRYQGHRNTATVKGVNFFGPNSEFVLSGSDCGNIFIWDKKTEAIVQWMAGDEQGIVNALEPHPHIPILATSGLDYNVKIWIPSRAKIPNIKEELRYCIKRNSMLLWTMLGHIRQRQTRNLLERLGRNLVRDMRNAAADIDDDGDVEDDEDNEQNNDDSEDSDLDYIANNSSASSSTSHDILSDSDNRSES</sequence>
<keyword evidence="6" id="KW-1185">Reference proteome</keyword>
<dbReference type="Gene3D" id="2.130.10.10">
    <property type="entry name" value="YVTN repeat-like/Quinoprotein amine dehydrogenase"/>
    <property type="match status" value="1"/>
</dbReference>
<dbReference type="PROSITE" id="PS50082">
    <property type="entry name" value="WD_REPEATS_2"/>
    <property type="match status" value="1"/>
</dbReference>
<dbReference type="Pfam" id="PF00400">
    <property type="entry name" value="WD40"/>
    <property type="match status" value="2"/>
</dbReference>
<keyword evidence="1 3" id="KW-0853">WD repeat</keyword>
<feature type="compositionally biased region" description="Acidic residues" evidence="4">
    <location>
        <begin position="624"/>
        <end position="649"/>
    </location>
</feature>
<dbReference type="AlphaFoldDB" id="A0A232FH83"/>
<evidence type="ECO:0000256" key="2">
    <source>
        <dbReference type="ARBA" id="ARBA00022737"/>
    </source>
</evidence>
<dbReference type="InterPro" id="IPR001680">
    <property type="entry name" value="WD40_rpt"/>
</dbReference>
<feature type="compositionally biased region" description="Basic and acidic residues" evidence="4">
    <location>
        <begin position="666"/>
        <end position="676"/>
    </location>
</feature>
<dbReference type="PANTHER" id="PTHR15574">
    <property type="entry name" value="WD REPEAT DOMAIN-CONTAINING FAMILY"/>
    <property type="match status" value="1"/>
</dbReference>
<gene>
    <name evidence="5" type="ORF">TSAR_004190</name>
</gene>